<dbReference type="AlphaFoldDB" id="A0A318JMI1"/>
<dbReference type="EMBL" id="QJKC01000006">
    <property type="protein sequence ID" value="PXX48776.1"/>
    <property type="molecule type" value="Genomic_DNA"/>
</dbReference>
<protein>
    <submittedName>
        <fullName evidence="1">Uncharacterized protein</fullName>
    </submittedName>
</protein>
<accession>A0A318JMI1</accession>
<keyword evidence="2" id="KW-1185">Reference proteome</keyword>
<sequence>MAIADIKASTIALPLETPLRQAAVMHRPRRQCMPRTVRQLEVQHG</sequence>
<gene>
    <name evidence="1" type="ORF">DFR38_106153</name>
</gene>
<name>A0A318JMI1_9NEIS</name>
<comment type="caution">
    <text evidence="1">The sequence shown here is derived from an EMBL/GenBank/DDBJ whole genome shotgun (WGS) entry which is preliminary data.</text>
</comment>
<evidence type="ECO:0000313" key="2">
    <source>
        <dbReference type="Proteomes" id="UP000248395"/>
    </source>
</evidence>
<reference evidence="1 2" key="1">
    <citation type="submission" date="2018-05" db="EMBL/GenBank/DDBJ databases">
        <title>Genomic Encyclopedia of Type Strains, Phase IV (KMG-IV): sequencing the most valuable type-strain genomes for metagenomic binning, comparative biology and taxonomic classification.</title>
        <authorList>
            <person name="Goeker M."/>
        </authorList>
    </citation>
    <scope>NUCLEOTIDE SEQUENCE [LARGE SCALE GENOMIC DNA]</scope>
    <source>
        <strain evidence="1 2">DSM 25134</strain>
    </source>
</reference>
<evidence type="ECO:0000313" key="1">
    <source>
        <dbReference type="EMBL" id="PXX48776.1"/>
    </source>
</evidence>
<dbReference type="Proteomes" id="UP000248395">
    <property type="component" value="Unassembled WGS sequence"/>
</dbReference>
<proteinExistence type="predicted"/>
<organism evidence="1 2">
    <name type="scientific">Aquitalea magnusonii</name>
    <dbReference type="NCBI Taxonomy" id="332411"/>
    <lineage>
        <taxon>Bacteria</taxon>
        <taxon>Pseudomonadati</taxon>
        <taxon>Pseudomonadota</taxon>
        <taxon>Betaproteobacteria</taxon>
        <taxon>Neisseriales</taxon>
        <taxon>Chromobacteriaceae</taxon>
        <taxon>Aquitalea</taxon>
    </lineage>
</organism>